<organism evidence="1 2">
    <name type="scientific">Desulfoferula mesophila</name>
    <dbReference type="NCBI Taxonomy" id="3058419"/>
    <lineage>
        <taxon>Bacteria</taxon>
        <taxon>Pseudomonadati</taxon>
        <taxon>Thermodesulfobacteriota</taxon>
        <taxon>Desulfarculia</taxon>
        <taxon>Desulfarculales</taxon>
        <taxon>Desulfarculaceae</taxon>
        <taxon>Desulfoferula</taxon>
    </lineage>
</organism>
<keyword evidence="2" id="KW-1185">Reference proteome</keyword>
<evidence type="ECO:0008006" key="3">
    <source>
        <dbReference type="Google" id="ProtNLM"/>
    </source>
</evidence>
<dbReference type="EMBL" id="AP028679">
    <property type="protein sequence ID" value="BEQ16784.1"/>
    <property type="molecule type" value="Genomic_DNA"/>
</dbReference>
<proteinExistence type="predicted"/>
<name>A0AAU9EP15_9BACT</name>
<dbReference type="KEGG" id="dmp:FAK_38500"/>
<reference evidence="2" key="1">
    <citation type="journal article" date="2023" name="Arch. Microbiol.">
        <title>Desulfoferula mesophilus gen. nov. sp. nov., a mesophilic sulfate-reducing bacterium isolated from a brackish lake sediment.</title>
        <authorList>
            <person name="Watanabe T."/>
            <person name="Yabe T."/>
            <person name="Tsuji J.M."/>
            <person name="Fukui M."/>
        </authorList>
    </citation>
    <scope>NUCLEOTIDE SEQUENCE [LARGE SCALE GENOMIC DNA]</scope>
    <source>
        <strain evidence="2">12FAK</strain>
    </source>
</reference>
<evidence type="ECO:0000313" key="1">
    <source>
        <dbReference type="EMBL" id="BEQ16784.1"/>
    </source>
</evidence>
<gene>
    <name evidence="1" type="ORF">FAK_38500</name>
</gene>
<sequence>MALSIDALTSLAQVKQYLGLSAATHDALLEGLIEAVSAQFNAFCGRKLMARDYSHVSGDAAYDPDNALLSGSGYPELLLPQYPVINLSSLVVEGRSLAPSENGSTGWLLDAGAGVLSLIGLVFPRGSHNLGVVYRAGFGAAPADLAQAAVEQSAMRFQESAAGQGRLGISARTLADGSVSYHSGELLPQVRAVLERYRNRSLL</sequence>
<evidence type="ECO:0000313" key="2">
    <source>
        <dbReference type="Proteomes" id="UP001366166"/>
    </source>
</evidence>
<protein>
    <recommendedName>
        <fullName evidence="3">Phage gp6-like head-tail connector protein</fullName>
    </recommendedName>
</protein>
<dbReference type="RefSeq" id="WP_338603114.1">
    <property type="nucleotide sequence ID" value="NZ_AP028679.1"/>
</dbReference>
<dbReference type="Proteomes" id="UP001366166">
    <property type="component" value="Chromosome"/>
</dbReference>
<dbReference type="InterPro" id="IPR021146">
    <property type="entry name" value="Phage_gp6-like_head-tail"/>
</dbReference>
<dbReference type="AlphaFoldDB" id="A0AAU9EP15"/>
<dbReference type="CDD" id="cd08054">
    <property type="entry name" value="gp6"/>
    <property type="match status" value="1"/>
</dbReference>
<accession>A0AAU9EP15</accession>
<dbReference type="Pfam" id="PF05135">
    <property type="entry name" value="Phage_connect_1"/>
    <property type="match status" value="1"/>
</dbReference>